<evidence type="ECO:0000256" key="2">
    <source>
        <dbReference type="ARBA" id="ARBA00022484"/>
    </source>
</evidence>
<dbReference type="Pfam" id="PF26253">
    <property type="entry name" value="RdRP_head"/>
    <property type="match status" value="1"/>
</dbReference>
<evidence type="ECO:0000256" key="5">
    <source>
        <dbReference type="ARBA" id="ARBA00022884"/>
    </source>
</evidence>
<gene>
    <name evidence="14" type="primary">RDR1</name>
    <name evidence="14" type="ORF">AXF42_Ash010268</name>
</gene>
<dbReference type="Pfam" id="PF05183">
    <property type="entry name" value="RdRP"/>
    <property type="match status" value="1"/>
</dbReference>
<dbReference type="InterPro" id="IPR057590">
    <property type="entry name" value="PH_RDR1/2-like"/>
</dbReference>
<keyword evidence="2 8" id="KW-0696">RNA-directed RNA polymerase</keyword>
<reference evidence="14 15" key="1">
    <citation type="journal article" date="2017" name="Nature">
        <title>The Apostasia genome and the evolution of orchids.</title>
        <authorList>
            <person name="Zhang G.Q."/>
            <person name="Liu K.W."/>
            <person name="Li Z."/>
            <person name="Lohaus R."/>
            <person name="Hsiao Y.Y."/>
            <person name="Niu S.C."/>
            <person name="Wang J.Y."/>
            <person name="Lin Y.C."/>
            <person name="Xu Q."/>
            <person name="Chen L.J."/>
            <person name="Yoshida K."/>
            <person name="Fujiwara S."/>
            <person name="Wang Z.W."/>
            <person name="Zhang Y.Q."/>
            <person name="Mitsuda N."/>
            <person name="Wang M."/>
            <person name="Liu G.H."/>
            <person name="Pecoraro L."/>
            <person name="Huang H.X."/>
            <person name="Xiao X.J."/>
            <person name="Lin M."/>
            <person name="Wu X.Y."/>
            <person name="Wu W.L."/>
            <person name="Chen Y.Y."/>
            <person name="Chang S.B."/>
            <person name="Sakamoto S."/>
            <person name="Ohme-Takagi M."/>
            <person name="Yagi M."/>
            <person name="Zeng S.J."/>
            <person name="Shen C.Y."/>
            <person name="Yeh C.M."/>
            <person name="Luo Y.B."/>
            <person name="Tsai W.C."/>
            <person name="Van de Peer Y."/>
            <person name="Liu Z.J."/>
        </authorList>
    </citation>
    <scope>NUCLEOTIDE SEQUENCE [LARGE SCALE GENOMIC DNA]</scope>
    <source>
        <strain evidence="15">cv. Shenzhen</strain>
        <tissue evidence="14">Stem</tissue>
    </source>
</reference>
<accession>A0A2I0AA03</accession>
<evidence type="ECO:0000256" key="4">
    <source>
        <dbReference type="ARBA" id="ARBA00022695"/>
    </source>
</evidence>
<proteinExistence type="inferred from homology"/>
<sequence>MIRYSEASKAGGKTLQVYGFSIATTANQVVEFLEKYTGQGSVLVVKFPKFIKTNFRTYAFVQFVTRDDATTIKSMAQQRHLWFQGFYLTARDAARDIIPKPKTASHELRGVKLHFVCQTAQKNLSVLWTAEDVRVEFGFNLRKICFFLTFNESSCKLELAYECIWEIQLFRSVSQDCQFLLIQVQAAPKIYQVSLQEPEDWRDVSIFYYCKDLQDEQWIRTTDFTPSCSIGQCSAFCLQLPYYHDLPNIRESFVYYKEEDACLHLKRGYAYSNDLALVPIVGPPHGLRIPYEILFKVNHLVQNGALIGPTLDERFFQLVDPLSVPIDFIKCALEKMSYLRSPCFNPVKWLQEQYKKFTKTEGRSISSTISLDAGLVYVHRIQVTPSKIYFYGPEINVSNRVLRNYAEEIDNFVRVSFVDEDEEKMRSMDLLPRSSFPSSSRHTAIYERILSTLRNGITIGDKKFEFLAFSSSQLRENSTWMFASNNGLTAAGIRKWMGNFSRIRNVAKYSARLGQSFSSSTETLTVRPDEVEIIPDIENSAGYIFSDGIGKISPEFAKRVAKKCGLKSSTPSAFQIRYGGYKGVVAVDPVSLQKLSLRNSMCKYDSDNIKLDVLAYSKYQPCFLNRQLITLLSTLGVCDDVFKSKQEEAIDQLDDILSNADSAMEAIEIMSPGETMNILKEMLLCGYKPDAEPFLSIMLQTFRASKLFELRTKSRIFIPKGRAMMGCLDESSTLEYGEVFVQVSWTGNTMFHHNGLQAFHASETDGHTVVITGNVIVAKNPCLHPGDVRVLHAVDVPHLHHMVDCVVFPQKGSRPHPNECSGSDLDGDIYFVSWDSALVPHSQVPPMDYTPAPTEILDHDVTIEEVQEYFTNYIINDSLGIIANAHTAFADREELKASSDPCIELAELFSIAVDFPKTGVPAVIPLHLHAKEFPDFMEKLDKETYVSNGVIGKLYRAVKERMPKGNILKSFTREVARKSYDLDMEVDGFHDYMDDAVLLKDNYDFKLGNLMEHYGMSCEAEILFGNSMKTSKKFNKYKDGEAVRLAVKSLRKEARSWFEEAIDGSESSAPYAKASAWYHVTYHPDFWGIYNEGLNRPHFLSFPWCVYDKLITIKQEKMTMRSFSLAEAQLWSQLEKGLKIASYSQ</sequence>
<dbReference type="InterPro" id="IPR057596">
    <property type="entry name" value="RDRP_core"/>
</dbReference>
<dbReference type="PANTHER" id="PTHR23079">
    <property type="entry name" value="RNA-DEPENDENT RNA POLYMERASE"/>
    <property type="match status" value="1"/>
</dbReference>
<keyword evidence="15" id="KW-1185">Reference proteome</keyword>
<dbReference type="Pfam" id="PF26252">
    <property type="entry name" value="RdRP_helical"/>
    <property type="match status" value="1"/>
</dbReference>
<dbReference type="GO" id="GO:0030422">
    <property type="term" value="P:siRNA processing"/>
    <property type="evidence" value="ECO:0007669"/>
    <property type="project" value="TreeGrafter"/>
</dbReference>
<dbReference type="OrthoDB" id="6513042at2759"/>
<feature type="domain" description="RDR1/2-like PH-like" evidence="10">
    <location>
        <begin position="113"/>
        <end position="261"/>
    </location>
</feature>
<dbReference type="CDD" id="cd00590">
    <property type="entry name" value="RRM_SF"/>
    <property type="match status" value="1"/>
</dbReference>
<dbReference type="AlphaFoldDB" id="A0A2I0AA03"/>
<dbReference type="PANTHER" id="PTHR23079:SF1">
    <property type="entry name" value="RNA-DEPENDENT RNA POLYMERASE 1"/>
    <property type="match status" value="1"/>
</dbReference>
<evidence type="ECO:0000259" key="10">
    <source>
        <dbReference type="Pfam" id="PF24823"/>
    </source>
</evidence>
<evidence type="ECO:0000256" key="3">
    <source>
        <dbReference type="ARBA" id="ARBA00022679"/>
    </source>
</evidence>
<dbReference type="EMBL" id="KZ452008">
    <property type="protein sequence ID" value="PKA52371.1"/>
    <property type="molecule type" value="Genomic_DNA"/>
</dbReference>
<dbReference type="EC" id="2.7.7.48" evidence="8"/>
<dbReference type="Pfam" id="PF24823">
    <property type="entry name" value="PH_RDR2"/>
    <property type="match status" value="1"/>
</dbReference>
<comment type="catalytic activity">
    <reaction evidence="7 8">
        <text>RNA(n) + a ribonucleoside 5'-triphosphate = RNA(n+1) + diphosphate</text>
        <dbReference type="Rhea" id="RHEA:21248"/>
        <dbReference type="Rhea" id="RHEA-COMP:14527"/>
        <dbReference type="Rhea" id="RHEA-COMP:17342"/>
        <dbReference type="ChEBI" id="CHEBI:33019"/>
        <dbReference type="ChEBI" id="CHEBI:61557"/>
        <dbReference type="ChEBI" id="CHEBI:140395"/>
        <dbReference type="EC" id="2.7.7.48"/>
    </reaction>
</comment>
<evidence type="ECO:0000256" key="7">
    <source>
        <dbReference type="ARBA" id="ARBA00048744"/>
    </source>
</evidence>
<feature type="domain" description="RDR1/2-like RRM" evidence="11">
    <location>
        <begin position="14"/>
        <end position="95"/>
    </location>
</feature>
<dbReference type="InterPro" id="IPR007855">
    <property type="entry name" value="RDRP"/>
</dbReference>
<dbReference type="InterPro" id="IPR058763">
    <property type="entry name" value="RRM_RDR1/2-like"/>
</dbReference>
<dbReference type="GO" id="GO:0003968">
    <property type="term" value="F:RNA-directed RNA polymerase activity"/>
    <property type="evidence" value="ECO:0007669"/>
    <property type="project" value="UniProtKB-KW"/>
</dbReference>
<evidence type="ECO:0000256" key="1">
    <source>
        <dbReference type="ARBA" id="ARBA00005762"/>
    </source>
</evidence>
<comment type="similarity">
    <text evidence="1 8">Belongs to the RdRP family.</text>
</comment>
<evidence type="ECO:0000256" key="6">
    <source>
        <dbReference type="ARBA" id="ARBA00023158"/>
    </source>
</evidence>
<organism evidence="14 15">
    <name type="scientific">Apostasia shenzhenica</name>
    <dbReference type="NCBI Taxonomy" id="1088818"/>
    <lineage>
        <taxon>Eukaryota</taxon>
        <taxon>Viridiplantae</taxon>
        <taxon>Streptophyta</taxon>
        <taxon>Embryophyta</taxon>
        <taxon>Tracheophyta</taxon>
        <taxon>Spermatophyta</taxon>
        <taxon>Magnoliopsida</taxon>
        <taxon>Liliopsida</taxon>
        <taxon>Asparagales</taxon>
        <taxon>Orchidaceae</taxon>
        <taxon>Apostasioideae</taxon>
        <taxon>Apostasia</taxon>
    </lineage>
</organism>
<evidence type="ECO:0000259" key="13">
    <source>
        <dbReference type="Pfam" id="PF26253"/>
    </source>
</evidence>
<dbReference type="STRING" id="1088818.A0A2I0AA03"/>
<evidence type="ECO:0000313" key="15">
    <source>
        <dbReference type="Proteomes" id="UP000236161"/>
    </source>
</evidence>
<evidence type="ECO:0000256" key="8">
    <source>
        <dbReference type="RuleBase" id="RU363098"/>
    </source>
</evidence>
<evidence type="ECO:0000259" key="12">
    <source>
        <dbReference type="Pfam" id="PF26252"/>
    </source>
</evidence>
<dbReference type="GO" id="GO:0003723">
    <property type="term" value="F:RNA binding"/>
    <property type="evidence" value="ECO:0007669"/>
    <property type="project" value="UniProtKB-KW"/>
</dbReference>
<evidence type="ECO:0000313" key="14">
    <source>
        <dbReference type="EMBL" id="PKA52371.1"/>
    </source>
</evidence>
<keyword evidence="6 8" id="KW-0943">RNA-mediated gene silencing</keyword>
<feature type="domain" description="RDRP helical" evidence="12">
    <location>
        <begin position="280"/>
        <end position="362"/>
    </location>
</feature>
<dbReference type="Proteomes" id="UP000236161">
    <property type="component" value="Unassembled WGS sequence"/>
</dbReference>
<dbReference type="GO" id="GO:0031380">
    <property type="term" value="C:nuclear RNA-directed RNA polymerase complex"/>
    <property type="evidence" value="ECO:0007669"/>
    <property type="project" value="TreeGrafter"/>
</dbReference>
<dbReference type="Gene3D" id="3.30.70.330">
    <property type="match status" value="1"/>
</dbReference>
<feature type="domain" description="RDRP C-terminal head" evidence="13">
    <location>
        <begin position="979"/>
        <end position="1118"/>
    </location>
</feature>
<dbReference type="InterPro" id="IPR058752">
    <property type="entry name" value="RDRP_C_head"/>
</dbReference>
<feature type="domain" description="RDRP core" evidence="9">
    <location>
        <begin position="383"/>
        <end position="958"/>
    </location>
</feature>
<evidence type="ECO:0000259" key="11">
    <source>
        <dbReference type="Pfam" id="PF26250"/>
    </source>
</evidence>
<comment type="function">
    <text evidence="8">Probably involved in the RNA silencing pathway and required for the generation of small interfering RNAs (siRNAs).</text>
</comment>
<dbReference type="Pfam" id="PF26250">
    <property type="entry name" value="RRM_RdRP1_2"/>
    <property type="match status" value="1"/>
</dbReference>
<dbReference type="InterPro" id="IPR012677">
    <property type="entry name" value="Nucleotide-bd_a/b_plait_sf"/>
</dbReference>
<protein>
    <recommendedName>
        <fullName evidence="8">RNA-dependent RNA polymerase</fullName>
        <ecNumber evidence="8">2.7.7.48</ecNumber>
    </recommendedName>
</protein>
<keyword evidence="4 8" id="KW-0548">Nucleotidyltransferase</keyword>
<evidence type="ECO:0000259" key="9">
    <source>
        <dbReference type="Pfam" id="PF05183"/>
    </source>
</evidence>
<dbReference type="InterPro" id="IPR058751">
    <property type="entry name" value="RDRP_helical"/>
</dbReference>
<keyword evidence="5 8" id="KW-0694">RNA-binding</keyword>
<name>A0A2I0AA03_9ASPA</name>
<dbReference type="SUPFAM" id="SSF54928">
    <property type="entry name" value="RNA-binding domain, RBD"/>
    <property type="match status" value="1"/>
</dbReference>
<keyword evidence="3 8" id="KW-0808">Transferase</keyword>
<dbReference type="InterPro" id="IPR035979">
    <property type="entry name" value="RBD_domain_sf"/>
</dbReference>